<dbReference type="AlphaFoldDB" id="A0A1W2ER17"/>
<protein>
    <submittedName>
        <fullName evidence="4">Uncharacterized domain 1-containing protein</fullName>
    </submittedName>
</protein>
<reference evidence="4 5" key="1">
    <citation type="submission" date="2017-04" db="EMBL/GenBank/DDBJ databases">
        <authorList>
            <person name="Afonso C.L."/>
            <person name="Miller P.J."/>
            <person name="Scott M.A."/>
            <person name="Spackman E."/>
            <person name="Goraichik I."/>
            <person name="Dimitrov K.M."/>
            <person name="Suarez D.L."/>
            <person name="Swayne D.E."/>
        </authorList>
    </citation>
    <scope>NUCLEOTIDE SEQUENCE [LARGE SCALE GENOMIC DNA]</scope>
    <source>
        <strain evidence="4 5">DSM 3385</strain>
    </source>
</reference>
<dbReference type="EMBL" id="FWXY01000040">
    <property type="protein sequence ID" value="SMD12144.1"/>
    <property type="molecule type" value="Genomic_DNA"/>
</dbReference>
<evidence type="ECO:0000256" key="1">
    <source>
        <dbReference type="ARBA" id="ARBA00008324"/>
    </source>
</evidence>
<evidence type="ECO:0000313" key="4">
    <source>
        <dbReference type="EMBL" id="SMD12144.1"/>
    </source>
</evidence>
<dbReference type="InterPro" id="IPR029069">
    <property type="entry name" value="HotDog_dom_sf"/>
</dbReference>
<dbReference type="OrthoDB" id="9813282at2"/>
<dbReference type="InterPro" id="IPR039298">
    <property type="entry name" value="ACOT13"/>
</dbReference>
<dbReference type="STRING" id="1121400.SAMN02746065_1401"/>
<dbReference type="PANTHER" id="PTHR21660:SF1">
    <property type="entry name" value="ACYL-COENZYME A THIOESTERASE 13"/>
    <property type="match status" value="1"/>
</dbReference>
<dbReference type="SUPFAM" id="SSF54637">
    <property type="entry name" value="Thioesterase/thiol ester dehydrase-isomerase"/>
    <property type="match status" value="1"/>
</dbReference>
<keyword evidence="2" id="KW-0378">Hydrolase</keyword>
<evidence type="ECO:0000313" key="5">
    <source>
        <dbReference type="Proteomes" id="UP000192418"/>
    </source>
</evidence>
<dbReference type="InterPro" id="IPR003736">
    <property type="entry name" value="PAAI_dom"/>
</dbReference>
<accession>A0A1W2ER17</accession>
<evidence type="ECO:0000259" key="3">
    <source>
        <dbReference type="Pfam" id="PF03061"/>
    </source>
</evidence>
<dbReference type="RefSeq" id="WP_084071752.1">
    <property type="nucleotide sequence ID" value="NZ_FWXY01000040.1"/>
</dbReference>
<dbReference type="Proteomes" id="UP000192418">
    <property type="component" value="Unassembled WGS sequence"/>
</dbReference>
<evidence type="ECO:0000256" key="2">
    <source>
        <dbReference type="ARBA" id="ARBA00022801"/>
    </source>
</evidence>
<keyword evidence="5" id="KW-1185">Reference proteome</keyword>
<sequence>MSTLNPEHIKSVIEIINKGPFFIHMGMRVTELDTGSSKVVVDISKNHMNPFGGLHGGVFSSVLDTAAYWSAYCDLQEDQGLVTIDLKVDLLAPVLDKTVIVTGKRIKSGRTLFLTEAQMFNGTGKVIAHGTSKLMVTQDKQTMKDVVNFVAADKLPEKFF</sequence>
<dbReference type="CDD" id="cd03443">
    <property type="entry name" value="PaaI_thioesterase"/>
    <property type="match status" value="1"/>
</dbReference>
<proteinExistence type="inferred from homology"/>
<dbReference type="NCBIfam" id="TIGR00369">
    <property type="entry name" value="unchar_dom_1"/>
    <property type="match status" value="1"/>
</dbReference>
<dbReference type="GO" id="GO:0047617">
    <property type="term" value="F:fatty acyl-CoA hydrolase activity"/>
    <property type="evidence" value="ECO:0007669"/>
    <property type="project" value="InterPro"/>
</dbReference>
<feature type="domain" description="Thioesterase" evidence="3">
    <location>
        <begin position="51"/>
        <end position="127"/>
    </location>
</feature>
<comment type="similarity">
    <text evidence="1">Belongs to the thioesterase PaaI family.</text>
</comment>
<organism evidence="4 5">
    <name type="scientific">Desulfocicer vacuolatum DSM 3385</name>
    <dbReference type="NCBI Taxonomy" id="1121400"/>
    <lineage>
        <taxon>Bacteria</taxon>
        <taxon>Pseudomonadati</taxon>
        <taxon>Thermodesulfobacteriota</taxon>
        <taxon>Desulfobacteria</taxon>
        <taxon>Desulfobacterales</taxon>
        <taxon>Desulfobacteraceae</taxon>
        <taxon>Desulfocicer</taxon>
    </lineage>
</organism>
<dbReference type="PANTHER" id="PTHR21660">
    <property type="entry name" value="THIOESTERASE SUPERFAMILY MEMBER-RELATED"/>
    <property type="match status" value="1"/>
</dbReference>
<gene>
    <name evidence="4" type="ORF">SAMN02746065_1401</name>
</gene>
<name>A0A1W2ER17_9BACT</name>
<dbReference type="Gene3D" id="3.10.129.10">
    <property type="entry name" value="Hotdog Thioesterase"/>
    <property type="match status" value="1"/>
</dbReference>
<dbReference type="Pfam" id="PF03061">
    <property type="entry name" value="4HBT"/>
    <property type="match status" value="1"/>
</dbReference>
<dbReference type="InterPro" id="IPR006683">
    <property type="entry name" value="Thioestr_dom"/>
</dbReference>